<feature type="domain" description="N-acetyltransferase" evidence="3">
    <location>
        <begin position="6"/>
        <end position="161"/>
    </location>
</feature>
<organism evidence="4 5">
    <name type="scientific">Leucothrix pacifica</name>
    <dbReference type="NCBI Taxonomy" id="1247513"/>
    <lineage>
        <taxon>Bacteria</taxon>
        <taxon>Pseudomonadati</taxon>
        <taxon>Pseudomonadota</taxon>
        <taxon>Gammaproteobacteria</taxon>
        <taxon>Thiotrichales</taxon>
        <taxon>Thiotrichaceae</taxon>
        <taxon>Leucothrix</taxon>
    </lineage>
</organism>
<dbReference type="GO" id="GO:0016747">
    <property type="term" value="F:acyltransferase activity, transferring groups other than amino-acyl groups"/>
    <property type="evidence" value="ECO:0007669"/>
    <property type="project" value="InterPro"/>
</dbReference>
<dbReference type="CDD" id="cd04301">
    <property type="entry name" value="NAT_SF"/>
    <property type="match status" value="1"/>
</dbReference>
<dbReference type="AlphaFoldDB" id="A0A317CFX0"/>
<gene>
    <name evidence="4" type="ORF">DKW60_15430</name>
</gene>
<name>A0A317CFX0_9GAMM</name>
<evidence type="ECO:0000259" key="3">
    <source>
        <dbReference type="PROSITE" id="PS51186"/>
    </source>
</evidence>
<dbReference type="PANTHER" id="PTHR43877:SF1">
    <property type="entry name" value="ACETYLTRANSFERASE"/>
    <property type="match status" value="1"/>
</dbReference>
<keyword evidence="2" id="KW-0012">Acyltransferase</keyword>
<dbReference type="Pfam" id="PF00583">
    <property type="entry name" value="Acetyltransf_1"/>
    <property type="match status" value="1"/>
</dbReference>
<dbReference type="InterPro" id="IPR016181">
    <property type="entry name" value="Acyl_CoA_acyltransferase"/>
</dbReference>
<proteinExistence type="predicted"/>
<dbReference type="EMBL" id="QGKM01000047">
    <property type="protein sequence ID" value="PWQ95112.1"/>
    <property type="molecule type" value="Genomic_DNA"/>
</dbReference>
<dbReference type="InterPro" id="IPR050832">
    <property type="entry name" value="Bact_Acetyltransf"/>
</dbReference>
<comment type="caution">
    <text evidence="4">The sequence shown here is derived from an EMBL/GenBank/DDBJ whole genome shotgun (WGS) entry which is preliminary data.</text>
</comment>
<dbReference type="Proteomes" id="UP000245539">
    <property type="component" value="Unassembled WGS sequence"/>
</dbReference>
<evidence type="ECO:0000313" key="5">
    <source>
        <dbReference type="Proteomes" id="UP000245539"/>
    </source>
</evidence>
<dbReference type="OrthoDB" id="9805924at2"/>
<evidence type="ECO:0000256" key="1">
    <source>
        <dbReference type="ARBA" id="ARBA00022679"/>
    </source>
</evidence>
<dbReference type="RefSeq" id="WP_109838558.1">
    <property type="nucleotide sequence ID" value="NZ_QGKM01000047.1"/>
</dbReference>
<protein>
    <submittedName>
        <fullName evidence="4">GNAT family N-acetyltransferase</fullName>
    </submittedName>
</protein>
<dbReference type="PANTHER" id="PTHR43877">
    <property type="entry name" value="AMINOALKYLPHOSPHONATE N-ACETYLTRANSFERASE-RELATED-RELATED"/>
    <property type="match status" value="1"/>
</dbReference>
<reference evidence="4 5" key="1">
    <citation type="submission" date="2018-05" db="EMBL/GenBank/DDBJ databases">
        <title>Leucothrix arctica sp. nov., isolated from Arctic seawater.</title>
        <authorList>
            <person name="Choi A."/>
            <person name="Baek K."/>
        </authorList>
    </citation>
    <scope>NUCLEOTIDE SEQUENCE [LARGE SCALE GENOMIC DNA]</scope>
    <source>
        <strain evidence="4 5">JCM 18388</strain>
    </source>
</reference>
<dbReference type="SUPFAM" id="SSF55729">
    <property type="entry name" value="Acyl-CoA N-acyltransferases (Nat)"/>
    <property type="match status" value="1"/>
</dbReference>
<sequence>MPTANVTIRQAQTPDAPAIADFNRQMAFETEHKKLLPEVILAGVNTMIANPAHGFYLVAESEGEIVGSLMVTTEWSDWRNGVIWWVQSVYILESHRRQGIYRALYDEVKQIASNDPSVCGFRLYVEKDNVNAQKTYSALGMEETDYLMFEELKAGLKYCED</sequence>
<dbReference type="InterPro" id="IPR000182">
    <property type="entry name" value="GNAT_dom"/>
</dbReference>
<accession>A0A317CFX0</accession>
<evidence type="ECO:0000256" key="2">
    <source>
        <dbReference type="ARBA" id="ARBA00023315"/>
    </source>
</evidence>
<keyword evidence="5" id="KW-1185">Reference proteome</keyword>
<evidence type="ECO:0000313" key="4">
    <source>
        <dbReference type="EMBL" id="PWQ95112.1"/>
    </source>
</evidence>
<dbReference type="PROSITE" id="PS51186">
    <property type="entry name" value="GNAT"/>
    <property type="match status" value="1"/>
</dbReference>
<dbReference type="Gene3D" id="3.40.630.30">
    <property type="match status" value="1"/>
</dbReference>
<keyword evidence="1 4" id="KW-0808">Transferase</keyword>